<evidence type="ECO:0000256" key="1">
    <source>
        <dbReference type="SAM" id="MobiDB-lite"/>
    </source>
</evidence>
<protein>
    <submittedName>
        <fullName evidence="2">(Atlantic silverside) hypothetical protein</fullName>
    </submittedName>
</protein>
<dbReference type="AlphaFoldDB" id="A0A8S4C337"/>
<gene>
    <name evidence="2" type="ORF">MMEN_LOCUS21749</name>
</gene>
<dbReference type="EMBL" id="CAJRST010041110">
    <property type="protein sequence ID" value="CAG6021539.1"/>
    <property type="molecule type" value="Genomic_DNA"/>
</dbReference>
<dbReference type="Proteomes" id="UP000677803">
    <property type="component" value="Unassembled WGS sequence"/>
</dbReference>
<reference evidence="2" key="1">
    <citation type="submission" date="2021-05" db="EMBL/GenBank/DDBJ databases">
        <authorList>
            <person name="Tigano A."/>
        </authorList>
    </citation>
    <scope>NUCLEOTIDE SEQUENCE</scope>
</reference>
<name>A0A8S4C337_9TELE</name>
<organism evidence="2 3">
    <name type="scientific">Menidia menidia</name>
    <name type="common">Atlantic silverside</name>
    <dbReference type="NCBI Taxonomy" id="238744"/>
    <lineage>
        <taxon>Eukaryota</taxon>
        <taxon>Metazoa</taxon>
        <taxon>Chordata</taxon>
        <taxon>Craniata</taxon>
        <taxon>Vertebrata</taxon>
        <taxon>Euteleostomi</taxon>
        <taxon>Actinopterygii</taxon>
        <taxon>Neopterygii</taxon>
        <taxon>Teleostei</taxon>
        <taxon>Neoteleostei</taxon>
        <taxon>Acanthomorphata</taxon>
        <taxon>Ovalentaria</taxon>
        <taxon>Atherinomorphae</taxon>
        <taxon>Atheriniformes</taxon>
        <taxon>Atherinopsidae</taxon>
        <taxon>Menidiinae</taxon>
        <taxon>Menidia</taxon>
    </lineage>
</organism>
<sequence length="113" mass="12310">MENTCQGGRGEHGISAAGRIMDIQSPSNLPQPSSGKLGSMYLETHGMRFAGEGELGIVGGGQQQERRDWTLEEEDMCGPKGSITRKDWDSPIVLQHSTRDVTFDEDCSFLGHA</sequence>
<feature type="region of interest" description="Disordered" evidence="1">
    <location>
        <begin position="56"/>
        <end position="85"/>
    </location>
</feature>
<comment type="caution">
    <text evidence="2">The sequence shown here is derived from an EMBL/GenBank/DDBJ whole genome shotgun (WGS) entry which is preliminary data.</text>
</comment>
<accession>A0A8S4C337</accession>
<proteinExistence type="predicted"/>
<evidence type="ECO:0000313" key="2">
    <source>
        <dbReference type="EMBL" id="CAG6021539.1"/>
    </source>
</evidence>
<evidence type="ECO:0000313" key="3">
    <source>
        <dbReference type="Proteomes" id="UP000677803"/>
    </source>
</evidence>
<keyword evidence="3" id="KW-1185">Reference proteome</keyword>